<feature type="region of interest" description="Disordered" evidence="1">
    <location>
        <begin position="1"/>
        <end position="21"/>
    </location>
</feature>
<comment type="caution">
    <text evidence="2">The sequence shown here is derived from an EMBL/GenBank/DDBJ whole genome shotgun (WGS) entry which is preliminary data.</text>
</comment>
<name>A0A9X1Y6E1_9PROT</name>
<organism evidence="2 3">
    <name type="scientific">Roseomonas acroporae</name>
    <dbReference type="NCBI Taxonomy" id="2937791"/>
    <lineage>
        <taxon>Bacteria</taxon>
        <taxon>Pseudomonadati</taxon>
        <taxon>Pseudomonadota</taxon>
        <taxon>Alphaproteobacteria</taxon>
        <taxon>Acetobacterales</taxon>
        <taxon>Roseomonadaceae</taxon>
        <taxon>Roseomonas</taxon>
    </lineage>
</organism>
<dbReference type="AlphaFoldDB" id="A0A9X1Y6E1"/>
<reference evidence="2" key="1">
    <citation type="submission" date="2022-04" db="EMBL/GenBank/DDBJ databases">
        <title>Roseomonas acroporae sp. nov., isolated from coral Acropora digitifera.</title>
        <authorList>
            <person name="Sun H."/>
        </authorList>
    </citation>
    <scope>NUCLEOTIDE SEQUENCE</scope>
    <source>
        <strain evidence="2">NAR14</strain>
    </source>
</reference>
<gene>
    <name evidence="2" type="ORF">M0638_05960</name>
</gene>
<protein>
    <submittedName>
        <fullName evidence="2">Uncharacterized protein</fullName>
    </submittedName>
</protein>
<sequence>MPCLPPPCTAAGPSPRRPVPPRRRVRAWPAALGLALLLGGCATAERNAREHRLLSATERVCVPQTRLRHVATVEPAPPETRRRAADALAARGYSRTAIGIAEVIDALPLLERLAAAEAAPGTGGMAAELRQLRLRQAVDDRVTRAMLDVASTLAVIDCEGERGDGLRARLQSAQDRRVQRLSLAGILLGAASAAVSGGLSLGGLDAASDVAEIAGGAAGAGVALSLLFGEASGPLRTSPNLLREVWEGPDRSTLYPYTVWHYLTRPRLDDASAQTPAALLVAEWRADGGLDPDGTPAERERFALLFGPGGNYTIQDLELRDSMLDLLEASIALMNEDLRVLLAEMQAQAGGAGETGNEALLARGSGAGGAAAGRR</sequence>
<dbReference type="EMBL" id="JALPRX010000022">
    <property type="protein sequence ID" value="MCK8783925.1"/>
    <property type="molecule type" value="Genomic_DNA"/>
</dbReference>
<dbReference type="RefSeq" id="WP_248666047.1">
    <property type="nucleotide sequence ID" value="NZ_JALPRX010000022.1"/>
</dbReference>
<evidence type="ECO:0000256" key="1">
    <source>
        <dbReference type="SAM" id="MobiDB-lite"/>
    </source>
</evidence>
<proteinExistence type="predicted"/>
<evidence type="ECO:0000313" key="3">
    <source>
        <dbReference type="Proteomes" id="UP001139516"/>
    </source>
</evidence>
<accession>A0A9X1Y6E1</accession>
<dbReference type="Proteomes" id="UP001139516">
    <property type="component" value="Unassembled WGS sequence"/>
</dbReference>
<evidence type="ECO:0000313" key="2">
    <source>
        <dbReference type="EMBL" id="MCK8783925.1"/>
    </source>
</evidence>
<keyword evidence="3" id="KW-1185">Reference proteome</keyword>